<protein>
    <submittedName>
        <fullName evidence="5">NADH pyrophosphatase NudC (Nudix superfamily)</fullName>
    </submittedName>
</protein>
<evidence type="ECO:0000256" key="2">
    <source>
        <dbReference type="ARBA" id="ARBA00022801"/>
    </source>
</evidence>
<reference evidence="5 6" key="1">
    <citation type="submission" date="2023-07" db="EMBL/GenBank/DDBJ databases">
        <title>Genomic Encyclopedia of Type Strains, Phase IV (KMG-IV): sequencing the most valuable type-strain genomes for metagenomic binning, comparative biology and taxonomic classification.</title>
        <authorList>
            <person name="Goeker M."/>
        </authorList>
    </citation>
    <scope>NUCLEOTIDE SEQUENCE [LARGE SCALE GENOMIC DNA]</scope>
    <source>
        <strain evidence="5 6">DSM 23494</strain>
    </source>
</reference>
<dbReference type="PROSITE" id="PS51462">
    <property type="entry name" value="NUDIX"/>
    <property type="match status" value="1"/>
</dbReference>
<evidence type="ECO:0000259" key="4">
    <source>
        <dbReference type="PROSITE" id="PS51462"/>
    </source>
</evidence>
<dbReference type="Pfam" id="PF00293">
    <property type="entry name" value="NUDIX"/>
    <property type="match status" value="1"/>
</dbReference>
<dbReference type="PANTHER" id="PTHR43736">
    <property type="entry name" value="ADP-RIBOSE PYROPHOSPHATASE"/>
    <property type="match status" value="1"/>
</dbReference>
<proteinExistence type="inferred from homology"/>
<evidence type="ECO:0000256" key="1">
    <source>
        <dbReference type="ARBA" id="ARBA00005582"/>
    </source>
</evidence>
<evidence type="ECO:0000256" key="3">
    <source>
        <dbReference type="RuleBase" id="RU003476"/>
    </source>
</evidence>
<dbReference type="EMBL" id="JAUSUB010000011">
    <property type="protein sequence ID" value="MDQ0270858.1"/>
    <property type="molecule type" value="Genomic_DNA"/>
</dbReference>
<comment type="similarity">
    <text evidence="1 3">Belongs to the Nudix hydrolase family.</text>
</comment>
<name>A0ABU0AKF4_9BACI</name>
<dbReference type="PRINTS" id="PR00502">
    <property type="entry name" value="NUDIXFAMILY"/>
</dbReference>
<keyword evidence="2 3" id="KW-0378">Hydrolase</keyword>
<dbReference type="Gene3D" id="3.90.79.10">
    <property type="entry name" value="Nucleoside Triphosphate Pyrophosphohydrolase"/>
    <property type="match status" value="1"/>
</dbReference>
<dbReference type="InterPro" id="IPR015797">
    <property type="entry name" value="NUDIX_hydrolase-like_dom_sf"/>
</dbReference>
<evidence type="ECO:0000313" key="5">
    <source>
        <dbReference type="EMBL" id="MDQ0270858.1"/>
    </source>
</evidence>
<accession>A0ABU0AKF4</accession>
<dbReference type="RefSeq" id="WP_307475622.1">
    <property type="nucleotide sequence ID" value="NZ_JAUSUB010000011.1"/>
</dbReference>
<sequence>MEQKNERGKVWLAVSGLLISSDQKWLVVKKKYGGLKGMWSLPAGFVNPGETVDEAVVREVKEETGISSTVKGLIGMRTGVIKGDISDNMMIFLLEAEEQNLIVQEDELYDVQFMDPKELIDSADSSVMLRYILEKSDAAPKLGIEGIDPGIQFGYTAYRLFL</sequence>
<keyword evidence="6" id="KW-1185">Reference proteome</keyword>
<feature type="domain" description="Nudix hydrolase" evidence="4">
    <location>
        <begin position="9"/>
        <end position="136"/>
    </location>
</feature>
<comment type="caution">
    <text evidence="5">The sequence shown here is derived from an EMBL/GenBank/DDBJ whole genome shotgun (WGS) entry which is preliminary data.</text>
</comment>
<dbReference type="Proteomes" id="UP001238088">
    <property type="component" value="Unassembled WGS sequence"/>
</dbReference>
<dbReference type="InterPro" id="IPR000086">
    <property type="entry name" value="NUDIX_hydrolase_dom"/>
</dbReference>
<dbReference type="PROSITE" id="PS00893">
    <property type="entry name" value="NUDIX_BOX"/>
    <property type="match status" value="1"/>
</dbReference>
<dbReference type="PANTHER" id="PTHR43736:SF1">
    <property type="entry name" value="DIHYDRONEOPTERIN TRIPHOSPHATE DIPHOSPHATASE"/>
    <property type="match status" value="1"/>
</dbReference>
<gene>
    <name evidence="5" type="ORF">J2S17_002744</name>
</gene>
<dbReference type="SUPFAM" id="SSF55811">
    <property type="entry name" value="Nudix"/>
    <property type="match status" value="1"/>
</dbReference>
<dbReference type="InterPro" id="IPR020476">
    <property type="entry name" value="Nudix_hydrolase"/>
</dbReference>
<evidence type="ECO:0000313" key="6">
    <source>
        <dbReference type="Proteomes" id="UP001238088"/>
    </source>
</evidence>
<dbReference type="InterPro" id="IPR020084">
    <property type="entry name" value="NUDIX_hydrolase_CS"/>
</dbReference>
<organism evidence="5 6">
    <name type="scientific">Cytobacillus purgationiresistens</name>
    <dbReference type="NCBI Taxonomy" id="863449"/>
    <lineage>
        <taxon>Bacteria</taxon>
        <taxon>Bacillati</taxon>
        <taxon>Bacillota</taxon>
        <taxon>Bacilli</taxon>
        <taxon>Bacillales</taxon>
        <taxon>Bacillaceae</taxon>
        <taxon>Cytobacillus</taxon>
    </lineage>
</organism>